<evidence type="ECO:0000256" key="3">
    <source>
        <dbReference type="ARBA" id="ARBA00010299"/>
    </source>
</evidence>
<comment type="function">
    <text evidence="10">FliG is one of three proteins (FliG, FliN, FliM) that forms the rotor-mounted switch complex (C ring), located at the base of the basal body. This complex interacts with the CheY and CheZ chemotaxis proteins, in addition to contacting components of the motor that determine the direction of flagellar rotation.</text>
</comment>
<dbReference type="Pfam" id="PF01706">
    <property type="entry name" value="FliG_C"/>
    <property type="match status" value="1"/>
</dbReference>
<evidence type="ECO:0000256" key="9">
    <source>
        <dbReference type="ARBA" id="ARBA00023143"/>
    </source>
</evidence>
<feature type="domain" description="Flagellar motor switch protein FliG middle" evidence="13">
    <location>
        <begin position="135"/>
        <end position="206"/>
    </location>
</feature>
<evidence type="ECO:0000256" key="5">
    <source>
        <dbReference type="ARBA" id="ARBA00022475"/>
    </source>
</evidence>
<dbReference type="PANTHER" id="PTHR30534">
    <property type="entry name" value="FLAGELLAR MOTOR SWITCH PROTEIN FLIG"/>
    <property type="match status" value="1"/>
</dbReference>
<evidence type="ECO:0000256" key="4">
    <source>
        <dbReference type="ARBA" id="ARBA00021870"/>
    </source>
</evidence>
<comment type="subcellular location">
    <subcellularLocation>
        <location evidence="1">Bacterial flagellum basal body</location>
    </subcellularLocation>
    <subcellularLocation>
        <location evidence="2">Cell membrane</location>
        <topology evidence="2">Peripheral membrane protein</topology>
        <orientation evidence="2">Cytoplasmic side</orientation>
    </subcellularLocation>
</comment>
<dbReference type="InterPro" id="IPR032779">
    <property type="entry name" value="FliG_M"/>
</dbReference>
<accession>A0ABT2ZPC1</accession>
<keyword evidence="6" id="KW-0145">Chemotaxis</keyword>
<evidence type="ECO:0000259" key="14">
    <source>
        <dbReference type="Pfam" id="PF14842"/>
    </source>
</evidence>
<keyword evidence="7" id="KW-0283">Flagellar rotation</keyword>
<dbReference type="EMBL" id="JAOWKZ010000003">
    <property type="protein sequence ID" value="MCV2872933.1"/>
    <property type="molecule type" value="Genomic_DNA"/>
</dbReference>
<keyword evidence="16" id="KW-1185">Reference proteome</keyword>
<keyword evidence="9" id="KW-0975">Bacterial flagellum</keyword>
<dbReference type="PANTHER" id="PTHR30534:SF0">
    <property type="entry name" value="FLAGELLAR MOTOR SWITCH PROTEIN FLIG"/>
    <property type="match status" value="1"/>
</dbReference>
<protein>
    <recommendedName>
        <fullName evidence="4">Flagellar motor switch protein FliG</fullName>
    </recommendedName>
</protein>
<keyword evidence="15" id="KW-0966">Cell projection</keyword>
<dbReference type="InterPro" id="IPR000090">
    <property type="entry name" value="Flg_Motor_Flig"/>
</dbReference>
<evidence type="ECO:0000256" key="10">
    <source>
        <dbReference type="ARBA" id="ARBA00025598"/>
    </source>
</evidence>
<evidence type="ECO:0000256" key="11">
    <source>
        <dbReference type="SAM" id="MobiDB-lite"/>
    </source>
</evidence>
<feature type="domain" description="Flagellar motor switch protein FliG N-terminal" evidence="14">
    <location>
        <begin position="25"/>
        <end position="127"/>
    </location>
</feature>
<dbReference type="Pfam" id="PF14842">
    <property type="entry name" value="FliG_N"/>
    <property type="match status" value="1"/>
</dbReference>
<name>A0ABT2ZPC1_9RHOB</name>
<reference evidence="15 16" key="1">
    <citation type="submission" date="2022-10" db="EMBL/GenBank/DDBJ databases">
        <title>Defluviimonas sp. nov., isolated from ocean surface sediments.</title>
        <authorList>
            <person name="He W."/>
            <person name="Wang L."/>
            <person name="Zhang D.-F."/>
        </authorList>
    </citation>
    <scope>NUCLEOTIDE SEQUENCE [LARGE SCALE GENOMIC DNA]</scope>
    <source>
        <strain evidence="15 16">WL0050</strain>
    </source>
</reference>
<dbReference type="InterPro" id="IPR028263">
    <property type="entry name" value="FliG_N"/>
</dbReference>
<dbReference type="InterPro" id="IPR023087">
    <property type="entry name" value="Flg_Motor_Flig_C"/>
</dbReference>
<evidence type="ECO:0000259" key="12">
    <source>
        <dbReference type="Pfam" id="PF01706"/>
    </source>
</evidence>
<gene>
    <name evidence="15" type="ORF">OEZ71_11570</name>
</gene>
<evidence type="ECO:0000256" key="2">
    <source>
        <dbReference type="ARBA" id="ARBA00004413"/>
    </source>
</evidence>
<feature type="domain" description="Flagellar motor switch protein FliG C-terminal" evidence="12">
    <location>
        <begin position="237"/>
        <end position="348"/>
    </location>
</feature>
<evidence type="ECO:0000259" key="13">
    <source>
        <dbReference type="Pfam" id="PF14841"/>
    </source>
</evidence>
<comment type="similarity">
    <text evidence="3">Belongs to the FliG family.</text>
</comment>
<feature type="region of interest" description="Disordered" evidence="11">
    <location>
        <begin position="1"/>
        <end position="24"/>
    </location>
</feature>
<keyword evidence="8" id="KW-0472">Membrane</keyword>
<evidence type="ECO:0000256" key="7">
    <source>
        <dbReference type="ARBA" id="ARBA00022779"/>
    </source>
</evidence>
<organism evidence="15 16">
    <name type="scientific">Albidovulum litorale</name>
    <dbReference type="NCBI Taxonomy" id="2984134"/>
    <lineage>
        <taxon>Bacteria</taxon>
        <taxon>Pseudomonadati</taxon>
        <taxon>Pseudomonadota</taxon>
        <taxon>Alphaproteobacteria</taxon>
        <taxon>Rhodobacterales</taxon>
        <taxon>Paracoccaceae</taxon>
        <taxon>Albidovulum</taxon>
    </lineage>
</organism>
<evidence type="ECO:0000256" key="1">
    <source>
        <dbReference type="ARBA" id="ARBA00004117"/>
    </source>
</evidence>
<evidence type="ECO:0000256" key="8">
    <source>
        <dbReference type="ARBA" id="ARBA00023136"/>
    </source>
</evidence>
<keyword evidence="5" id="KW-1003">Cell membrane</keyword>
<dbReference type="PRINTS" id="PR00954">
    <property type="entry name" value="FLGMOTORFLIG"/>
</dbReference>
<dbReference type="RefSeq" id="WP_412175626.1">
    <property type="nucleotide sequence ID" value="NZ_JAOWKZ010000003.1"/>
</dbReference>
<sequence>MTALTPLSRPQAGSVTGRPLAPSTMTGRQKAAIIVRLLLSEGGNLPLRDLPDHLQAALTEQIGSMRSIDRDTLRNVVEEFLTRLESVGLSFPGGIDGALQMLDGHISATAASRLKRLASASAKADPWDRIAALDPEKLLPVLTEESVEVGAVMLSKLAVSRAAELLGKLPGDRARRIAYAVSQTGNIDPETVRQIGLSLVGQLEAQPIRAFDTDPVERVGAILNFSPAATRDDVLQGLTETDTDFATQVRRAIFTFADIPARIEGRDISKVTRGVDQATLINALAGAAGDDDRAAAEFILSNMSQRMAASLREEMAERGKVKDKDAEAAMTAIIVAIRDLESAGELVLKTSDEDDD</sequence>
<dbReference type="InterPro" id="IPR011002">
    <property type="entry name" value="FliG_a-hlx"/>
</dbReference>
<keyword evidence="15" id="KW-0282">Flagellum</keyword>
<dbReference type="Pfam" id="PF14841">
    <property type="entry name" value="FliG_M"/>
    <property type="match status" value="1"/>
</dbReference>
<proteinExistence type="inferred from homology"/>
<dbReference type="SUPFAM" id="SSF48029">
    <property type="entry name" value="FliG"/>
    <property type="match status" value="2"/>
</dbReference>
<evidence type="ECO:0000256" key="6">
    <source>
        <dbReference type="ARBA" id="ARBA00022500"/>
    </source>
</evidence>
<evidence type="ECO:0000313" key="16">
    <source>
        <dbReference type="Proteomes" id="UP001652564"/>
    </source>
</evidence>
<comment type="caution">
    <text evidence="15">The sequence shown here is derived from an EMBL/GenBank/DDBJ whole genome shotgun (WGS) entry which is preliminary data.</text>
</comment>
<keyword evidence="15" id="KW-0969">Cilium</keyword>
<dbReference type="Gene3D" id="1.10.220.30">
    <property type="match status" value="3"/>
</dbReference>
<evidence type="ECO:0000313" key="15">
    <source>
        <dbReference type="EMBL" id="MCV2872933.1"/>
    </source>
</evidence>
<dbReference type="Proteomes" id="UP001652564">
    <property type="component" value="Unassembled WGS sequence"/>
</dbReference>